<evidence type="ECO:0000313" key="2">
    <source>
        <dbReference type="Proteomes" id="UP000719942"/>
    </source>
</evidence>
<name>A0ABS7DRE9_9FIRM</name>
<dbReference type="RefSeq" id="WP_219966287.1">
    <property type="nucleotide sequence ID" value="NZ_JAGFNZ010000006.1"/>
</dbReference>
<keyword evidence="2" id="KW-1185">Reference proteome</keyword>
<protein>
    <submittedName>
        <fullName evidence="1">Uncharacterized protein</fullName>
    </submittedName>
</protein>
<comment type="caution">
    <text evidence="1">The sequence shown here is derived from an EMBL/GenBank/DDBJ whole genome shotgun (WGS) entry which is preliminary data.</text>
</comment>
<reference evidence="1 2" key="1">
    <citation type="submission" date="2021-03" db="EMBL/GenBank/DDBJ databases">
        <title>Caproiciproducens sp. nov. isolated from feces of cow.</title>
        <authorList>
            <person name="Choi J.-Y."/>
        </authorList>
    </citation>
    <scope>NUCLEOTIDE SEQUENCE [LARGE SCALE GENOMIC DNA]</scope>
    <source>
        <strain evidence="1 2">AGMB10547</strain>
    </source>
</reference>
<gene>
    <name evidence="1" type="ORF">J5W02_13800</name>
</gene>
<dbReference type="EMBL" id="JAGFNZ010000006">
    <property type="protein sequence ID" value="MBW7573883.1"/>
    <property type="molecule type" value="Genomic_DNA"/>
</dbReference>
<organism evidence="1 2">
    <name type="scientific">Caproiciproducens faecalis</name>
    <dbReference type="NCBI Taxonomy" id="2820301"/>
    <lineage>
        <taxon>Bacteria</taxon>
        <taxon>Bacillati</taxon>
        <taxon>Bacillota</taxon>
        <taxon>Clostridia</taxon>
        <taxon>Eubacteriales</taxon>
        <taxon>Acutalibacteraceae</taxon>
        <taxon>Caproiciproducens</taxon>
    </lineage>
</organism>
<accession>A0ABS7DRE9</accession>
<dbReference type="Proteomes" id="UP000719942">
    <property type="component" value="Unassembled WGS sequence"/>
</dbReference>
<proteinExistence type="predicted"/>
<evidence type="ECO:0000313" key="1">
    <source>
        <dbReference type="EMBL" id="MBW7573883.1"/>
    </source>
</evidence>
<sequence>MNESKKEMLLTAQAEINVDRESGDTRSKIIVLTNFGIIECELDHRIKLSEIKEDKEYPMTQLAFAIDDDPGIDQNAETKIDKDCVLLKEAVIHSFSSSGTVTLGSVCLSVDSVQGVSIGRLSNNSQHFE</sequence>